<dbReference type="InterPro" id="IPR007147">
    <property type="entry name" value="TF_Vhr"/>
</dbReference>
<dbReference type="GO" id="GO:0004525">
    <property type="term" value="F:ribonuclease III activity"/>
    <property type="evidence" value="ECO:0007669"/>
    <property type="project" value="InterPro"/>
</dbReference>
<feature type="region of interest" description="Disordered" evidence="1">
    <location>
        <begin position="360"/>
        <end position="407"/>
    </location>
</feature>
<feature type="compositionally biased region" description="Low complexity" evidence="1">
    <location>
        <begin position="360"/>
        <end position="385"/>
    </location>
</feature>
<dbReference type="Pfam" id="PF04001">
    <property type="entry name" value="Vhr1"/>
    <property type="match status" value="1"/>
</dbReference>
<dbReference type="AlphaFoldDB" id="A0AAI9SU14"/>
<feature type="region of interest" description="Disordered" evidence="1">
    <location>
        <begin position="105"/>
        <end position="140"/>
    </location>
</feature>
<feature type="compositionally biased region" description="Basic and acidic residues" evidence="1">
    <location>
        <begin position="114"/>
        <end position="136"/>
    </location>
</feature>
<dbReference type="GeneID" id="73382097"/>
<reference evidence="2" key="1">
    <citation type="journal article" date="2022" name="DNA Res.">
        <title>Genome analysis of five recently described species of the CUG-Ser clade uncovers Candida theae as a new hybrid lineage with pathogenic potential in the Candida parapsilosis species complex.</title>
        <authorList>
            <person name="Mixao V."/>
            <person name="Del Olmo V."/>
            <person name="Hegedusova E."/>
            <person name="Saus E."/>
            <person name="Pryszcz L."/>
            <person name="Cillingova A."/>
            <person name="Nosek J."/>
            <person name="Gabaldon T."/>
        </authorList>
    </citation>
    <scope>NUCLEOTIDE SEQUENCE</scope>
    <source>
        <strain evidence="2">CBS 10844</strain>
    </source>
</reference>
<comment type="caution">
    <text evidence="2">The sequence shown here is derived from an EMBL/GenBank/DDBJ whole genome shotgun (WGS) entry which is preliminary data.</text>
</comment>
<name>A0AAI9SU14_9ASCO</name>
<gene>
    <name evidence="2" type="ORF">KGF56_004482</name>
</gene>
<dbReference type="InterPro" id="IPR036389">
    <property type="entry name" value="RNase_III_sf"/>
</dbReference>
<organism evidence="2 3">
    <name type="scientific">Candida oxycetoniae</name>
    <dbReference type="NCBI Taxonomy" id="497107"/>
    <lineage>
        <taxon>Eukaryota</taxon>
        <taxon>Fungi</taxon>
        <taxon>Dikarya</taxon>
        <taxon>Ascomycota</taxon>
        <taxon>Saccharomycotina</taxon>
        <taxon>Pichiomycetes</taxon>
        <taxon>Debaryomycetaceae</taxon>
        <taxon>Candida/Lodderomyces clade</taxon>
        <taxon>Candida</taxon>
    </lineage>
</organism>
<evidence type="ECO:0000313" key="3">
    <source>
        <dbReference type="Proteomes" id="UP001202479"/>
    </source>
</evidence>
<dbReference type="RefSeq" id="XP_049178555.1">
    <property type="nucleotide sequence ID" value="XM_049325925.1"/>
</dbReference>
<dbReference type="Proteomes" id="UP001202479">
    <property type="component" value="Unassembled WGS sequence"/>
</dbReference>
<evidence type="ECO:0008006" key="4">
    <source>
        <dbReference type="Google" id="ProtNLM"/>
    </source>
</evidence>
<keyword evidence="3" id="KW-1185">Reference proteome</keyword>
<accession>A0AAI9SU14</accession>
<evidence type="ECO:0000313" key="2">
    <source>
        <dbReference type="EMBL" id="KAI3402808.2"/>
    </source>
</evidence>
<dbReference type="GO" id="GO:0006396">
    <property type="term" value="P:RNA processing"/>
    <property type="evidence" value="ECO:0007669"/>
    <property type="project" value="InterPro"/>
</dbReference>
<dbReference type="SUPFAM" id="SSF69065">
    <property type="entry name" value="RNase III domain-like"/>
    <property type="match status" value="1"/>
</dbReference>
<dbReference type="EMBL" id="JAHUZD010000141">
    <property type="protein sequence ID" value="KAI3402808.2"/>
    <property type="molecule type" value="Genomic_DNA"/>
</dbReference>
<sequence>MDVRIEIRSPTNRKDLSLDRISKMGVTHAIRNKLNFCDDRQWKRFSARRLELIDTLDLSRRKASEQEQDIKRVAEILRTEFHYSESYNEDFDKLVRAAVQSVRRNRKRIHRKEKQQEEARNVASKKTEDHHIRQDEPSNEFFSDIVQHEDNVYDVNYDKSKQFSSSDCAKGVIDNLTRPRLPPLPNILSQMKASNSVSAETAKKNILNKIERSKTCNEAITDRRSNNLHHLGKSVMATCVGYIFEISFEGVNQQSVEYLRNKFKQEATLAKFFKELDLEKNAQVVNDEVAVISLYTLLGGIAKDFGFDEVIFPMCEILYVSIIKQYPLISKYSTPFGLPLRNTATLKELADVASKLQSQTSSSSSSSFSLSSSSSSSPSKHMSVSPTPLKKSVAPPQPQPLSIPPIVNDNNKKKKIVLKFLNQRLEFLYPFSSSATPRYFELIENARAVFKLNDLVLEIRYLNSIVRTDSDLEKIFRNSDSLIELEVITQAPVSIQNLTSIQSRNTSNEVEYGAHKDEFTPFTVNSVATQRGSTEEVEKESRTHFEPRLPRFEPLL</sequence>
<evidence type="ECO:0000256" key="1">
    <source>
        <dbReference type="SAM" id="MobiDB-lite"/>
    </source>
</evidence>
<proteinExistence type="predicted"/>
<protein>
    <recommendedName>
        <fullName evidence="4">Transcription factor VHR1</fullName>
    </recommendedName>
</protein>